<proteinExistence type="inferred from homology"/>
<accession>X1DJ87</accession>
<reference evidence="8" key="1">
    <citation type="journal article" date="2014" name="Front. Microbiol.">
        <title>High frequency of phylogenetically diverse reductive dehalogenase-homologous genes in deep subseafloor sedimentary metagenomes.</title>
        <authorList>
            <person name="Kawai M."/>
            <person name="Futagami T."/>
            <person name="Toyoda A."/>
            <person name="Takaki Y."/>
            <person name="Nishi S."/>
            <person name="Hori S."/>
            <person name="Arai W."/>
            <person name="Tsubouchi T."/>
            <person name="Morono Y."/>
            <person name="Uchiyama I."/>
            <person name="Ito T."/>
            <person name="Fujiyama A."/>
            <person name="Inagaki F."/>
            <person name="Takami H."/>
        </authorList>
    </citation>
    <scope>NUCLEOTIDE SEQUENCE</scope>
    <source>
        <strain evidence="8">Expedition CK06-06</strain>
    </source>
</reference>
<sequence>MVSSGKDIMSENTLTDINAYEIIDNRGMPTIRVAVCIDNQIWGKADVPSGSSTGSYEAMEMRDGDARYRGKGVLKAIQNIHDIILPELRGKDASNQRAIDTLMLELDGTENKSNLGGNAILGVSLAAARAAANACGKTLYKYLNTDANILPVPQACLLNGGVHAGNDLDIQEFCVMPAGARTFTESVQILCETFYSLKDILLDTLGKSATNSGEDGG</sequence>
<comment type="similarity">
    <text evidence="2">Belongs to the enolase family.</text>
</comment>
<dbReference type="PANTHER" id="PTHR11902:SF1">
    <property type="entry name" value="ENOLASE"/>
    <property type="match status" value="1"/>
</dbReference>
<keyword evidence="4" id="KW-0460">Magnesium</keyword>
<organism evidence="8">
    <name type="scientific">marine sediment metagenome</name>
    <dbReference type="NCBI Taxonomy" id="412755"/>
    <lineage>
        <taxon>unclassified sequences</taxon>
        <taxon>metagenomes</taxon>
        <taxon>ecological metagenomes</taxon>
    </lineage>
</organism>
<dbReference type="SUPFAM" id="SSF54826">
    <property type="entry name" value="Enolase N-terminal domain-like"/>
    <property type="match status" value="1"/>
</dbReference>
<dbReference type="InterPro" id="IPR036849">
    <property type="entry name" value="Enolase-like_C_sf"/>
</dbReference>
<dbReference type="PRINTS" id="PR00148">
    <property type="entry name" value="ENOLASE"/>
</dbReference>
<evidence type="ECO:0000256" key="2">
    <source>
        <dbReference type="ARBA" id="ARBA00009604"/>
    </source>
</evidence>
<dbReference type="InterPro" id="IPR029017">
    <property type="entry name" value="Enolase-like_N"/>
</dbReference>
<dbReference type="AlphaFoldDB" id="X1DJ87"/>
<evidence type="ECO:0000256" key="4">
    <source>
        <dbReference type="ARBA" id="ARBA00022842"/>
    </source>
</evidence>
<dbReference type="SMART" id="SM01193">
    <property type="entry name" value="Enolase_N"/>
    <property type="match status" value="1"/>
</dbReference>
<protein>
    <recommendedName>
        <fullName evidence="3">phosphopyruvate hydratase</fullName>
        <ecNumber evidence="3">4.2.1.11</ecNumber>
    </recommendedName>
</protein>
<evidence type="ECO:0000313" key="8">
    <source>
        <dbReference type="EMBL" id="GAH05074.1"/>
    </source>
</evidence>
<keyword evidence="5" id="KW-0324">Glycolysis</keyword>
<feature type="non-terminal residue" evidence="8">
    <location>
        <position position="217"/>
    </location>
</feature>
<dbReference type="UniPathway" id="UPA00109">
    <property type="reaction ID" value="UER00187"/>
</dbReference>
<comment type="pathway">
    <text evidence="1">Carbohydrate degradation; glycolysis; pyruvate from D-glyceraldehyde 3-phosphate: step 4/5.</text>
</comment>
<keyword evidence="6" id="KW-0456">Lyase</keyword>
<feature type="domain" description="Enolase N-terminal" evidence="7">
    <location>
        <begin position="14"/>
        <end position="143"/>
    </location>
</feature>
<dbReference type="GO" id="GO:0000287">
    <property type="term" value="F:magnesium ion binding"/>
    <property type="evidence" value="ECO:0007669"/>
    <property type="project" value="InterPro"/>
</dbReference>
<dbReference type="Gene3D" id="3.20.20.120">
    <property type="entry name" value="Enolase-like C-terminal domain"/>
    <property type="match status" value="1"/>
</dbReference>
<dbReference type="Gene3D" id="3.30.390.10">
    <property type="entry name" value="Enolase-like, N-terminal domain"/>
    <property type="match status" value="1"/>
</dbReference>
<evidence type="ECO:0000256" key="5">
    <source>
        <dbReference type="ARBA" id="ARBA00023152"/>
    </source>
</evidence>
<dbReference type="Pfam" id="PF03952">
    <property type="entry name" value="Enolase_N"/>
    <property type="match status" value="1"/>
</dbReference>
<dbReference type="InterPro" id="IPR020811">
    <property type="entry name" value="Enolase_N"/>
</dbReference>
<name>X1DJ87_9ZZZZ</name>
<dbReference type="GO" id="GO:0006096">
    <property type="term" value="P:glycolytic process"/>
    <property type="evidence" value="ECO:0007669"/>
    <property type="project" value="UniProtKB-UniPathway"/>
</dbReference>
<dbReference type="InterPro" id="IPR020810">
    <property type="entry name" value="Enolase_C"/>
</dbReference>
<dbReference type="PANTHER" id="PTHR11902">
    <property type="entry name" value="ENOLASE"/>
    <property type="match status" value="1"/>
</dbReference>
<dbReference type="EMBL" id="BART01020653">
    <property type="protein sequence ID" value="GAH05074.1"/>
    <property type="molecule type" value="Genomic_DNA"/>
</dbReference>
<dbReference type="GO" id="GO:0004634">
    <property type="term" value="F:phosphopyruvate hydratase activity"/>
    <property type="evidence" value="ECO:0007669"/>
    <property type="project" value="UniProtKB-EC"/>
</dbReference>
<gene>
    <name evidence="8" type="ORF">S01H4_38304</name>
</gene>
<evidence type="ECO:0000256" key="1">
    <source>
        <dbReference type="ARBA" id="ARBA00005031"/>
    </source>
</evidence>
<comment type="caution">
    <text evidence="8">The sequence shown here is derived from an EMBL/GenBank/DDBJ whole genome shotgun (WGS) entry which is preliminary data.</text>
</comment>
<dbReference type="Pfam" id="PF00113">
    <property type="entry name" value="Enolase_C"/>
    <property type="match status" value="1"/>
</dbReference>
<dbReference type="InterPro" id="IPR000941">
    <property type="entry name" value="Enolase"/>
</dbReference>
<evidence type="ECO:0000259" key="7">
    <source>
        <dbReference type="SMART" id="SM01193"/>
    </source>
</evidence>
<dbReference type="EC" id="4.2.1.11" evidence="3"/>
<evidence type="ECO:0000256" key="6">
    <source>
        <dbReference type="ARBA" id="ARBA00023239"/>
    </source>
</evidence>
<dbReference type="GO" id="GO:0000015">
    <property type="term" value="C:phosphopyruvate hydratase complex"/>
    <property type="evidence" value="ECO:0007669"/>
    <property type="project" value="InterPro"/>
</dbReference>
<dbReference type="SUPFAM" id="SSF51604">
    <property type="entry name" value="Enolase C-terminal domain-like"/>
    <property type="match status" value="1"/>
</dbReference>
<evidence type="ECO:0000256" key="3">
    <source>
        <dbReference type="ARBA" id="ARBA00012058"/>
    </source>
</evidence>